<reference evidence="2" key="1">
    <citation type="submission" date="2024-05" db="EMBL/GenBank/DDBJ databases">
        <title>Draft Genome Sequences of Flagellimonas sp. MMG031 and Marinobacter sp. MMG032 Isolated from the dinoflagellate Symbiodinium pilosum.</title>
        <authorList>
            <person name="Shikuma N.J."/>
            <person name="Farrell M.V."/>
        </authorList>
    </citation>
    <scope>NUCLEOTIDE SEQUENCE</scope>
    <source>
        <strain evidence="2">MMG031</strain>
    </source>
</reference>
<name>A0AAU7N097_9FLAO</name>
<feature type="transmembrane region" description="Helical" evidence="1">
    <location>
        <begin position="23"/>
        <end position="51"/>
    </location>
</feature>
<sequence length="489" mass="56404">MIKHFIGLQWKSFFRSATFKTEIWFKILMAIGALWITATFLGMGVAAYFIIDERGIGDPLRVINRFMIYYLAFDLLFRYMLQKMPVTNIKPLLYLPISKSKVVHFSLGKTAISFFNVAHAFFFVPFSIVLVAQGYPAIQVIGWHLAMMALLYCNNFINVMVNNQNAVFYVFAALFILAGASQYYQWFDITFYTQPIFDFFYDLPWTTIIPWMVLAGLYYGAFAYFKKHMYLDGGLAKKHTEAKTENLEWLDRFGNLGTFLKNDIKLIKRNKRSRSAVIAGFFFIFYGLLFFTNAIEVYDGPFWKIFAGIFVTGGFLFSFGQYVPSWDSSYYPLMMSQNIKYREYLSSKWYLVVIATIISTFLATFYLYFGWEAYAAVLVGGIYNIGINSYLVLWGGAYVKTPIELTSNKKAFGDKQAFNAKTLLLTLPKLVLPIAIYAIGHFLINPTAGYIFVAVFGILGFAFKNRVFTMIEGIYKKEKYKTLQAYKQK</sequence>
<dbReference type="Pfam" id="PF18940">
    <property type="entry name" value="DUF5687"/>
    <property type="match status" value="1"/>
</dbReference>
<protein>
    <submittedName>
        <fullName evidence="2">DUF5687 family protein</fullName>
    </submittedName>
</protein>
<organism evidence="2">
    <name type="scientific">Flagellimonas sp. MMG031</name>
    <dbReference type="NCBI Taxonomy" id="3158549"/>
    <lineage>
        <taxon>Bacteria</taxon>
        <taxon>Pseudomonadati</taxon>
        <taxon>Bacteroidota</taxon>
        <taxon>Flavobacteriia</taxon>
        <taxon>Flavobacteriales</taxon>
        <taxon>Flavobacteriaceae</taxon>
        <taxon>Flagellimonas</taxon>
    </lineage>
</organism>
<feature type="transmembrane region" description="Helical" evidence="1">
    <location>
        <begin position="205"/>
        <end position="225"/>
    </location>
</feature>
<feature type="transmembrane region" description="Helical" evidence="1">
    <location>
        <begin position="420"/>
        <end position="444"/>
    </location>
</feature>
<evidence type="ECO:0000256" key="1">
    <source>
        <dbReference type="SAM" id="Phobius"/>
    </source>
</evidence>
<dbReference type="KEGG" id="fld:ABNE31_03005"/>
<feature type="transmembrane region" description="Helical" evidence="1">
    <location>
        <begin position="134"/>
        <end position="154"/>
    </location>
</feature>
<keyword evidence="1" id="KW-0812">Transmembrane</keyword>
<dbReference type="RefSeq" id="WP_349352327.1">
    <property type="nucleotide sequence ID" value="NZ_CP157804.1"/>
</dbReference>
<feature type="transmembrane region" description="Helical" evidence="1">
    <location>
        <begin position="102"/>
        <end position="128"/>
    </location>
</feature>
<dbReference type="AlphaFoldDB" id="A0AAU7N097"/>
<dbReference type="InterPro" id="IPR043742">
    <property type="entry name" value="DUF5687"/>
</dbReference>
<feature type="transmembrane region" description="Helical" evidence="1">
    <location>
        <begin position="375"/>
        <end position="399"/>
    </location>
</feature>
<gene>
    <name evidence="2" type="ORF">ABNE31_03005</name>
</gene>
<feature type="transmembrane region" description="Helical" evidence="1">
    <location>
        <begin position="166"/>
        <end position="185"/>
    </location>
</feature>
<dbReference type="EMBL" id="CP157804">
    <property type="protein sequence ID" value="XBQ23894.1"/>
    <property type="molecule type" value="Genomic_DNA"/>
</dbReference>
<feature type="transmembrane region" description="Helical" evidence="1">
    <location>
        <begin position="301"/>
        <end position="323"/>
    </location>
</feature>
<feature type="transmembrane region" description="Helical" evidence="1">
    <location>
        <begin position="450"/>
        <end position="471"/>
    </location>
</feature>
<accession>A0AAU7N097</accession>
<feature type="transmembrane region" description="Helical" evidence="1">
    <location>
        <begin position="63"/>
        <end position="81"/>
    </location>
</feature>
<feature type="transmembrane region" description="Helical" evidence="1">
    <location>
        <begin position="349"/>
        <end position="369"/>
    </location>
</feature>
<keyword evidence="1" id="KW-0472">Membrane</keyword>
<feature type="transmembrane region" description="Helical" evidence="1">
    <location>
        <begin position="275"/>
        <end position="295"/>
    </location>
</feature>
<proteinExistence type="predicted"/>
<evidence type="ECO:0000313" key="2">
    <source>
        <dbReference type="EMBL" id="XBQ23894.1"/>
    </source>
</evidence>
<keyword evidence="1" id="KW-1133">Transmembrane helix</keyword>